<proteinExistence type="predicted"/>
<feature type="domain" description="Beta-lactamase-related" evidence="2">
    <location>
        <begin position="42"/>
        <end position="363"/>
    </location>
</feature>
<name>A0A371PCG8_9ACTN</name>
<dbReference type="Proteomes" id="UP000265581">
    <property type="component" value="Unassembled WGS sequence"/>
</dbReference>
<dbReference type="InterPro" id="IPR050491">
    <property type="entry name" value="AmpC-like"/>
</dbReference>
<dbReference type="PANTHER" id="PTHR46825:SF7">
    <property type="entry name" value="D-ALANYL-D-ALANINE CARBOXYPEPTIDASE"/>
    <property type="match status" value="1"/>
</dbReference>
<dbReference type="AlphaFoldDB" id="A0A371PCG8"/>
<keyword evidence="4" id="KW-1185">Reference proteome</keyword>
<dbReference type="GO" id="GO:0016787">
    <property type="term" value="F:hydrolase activity"/>
    <property type="evidence" value="ECO:0007669"/>
    <property type="project" value="UniProtKB-KW"/>
</dbReference>
<accession>A0A371PCG8</accession>
<feature type="compositionally biased region" description="Polar residues" evidence="1">
    <location>
        <begin position="18"/>
        <end position="31"/>
    </location>
</feature>
<dbReference type="InterPro" id="IPR001466">
    <property type="entry name" value="Beta-lactam-related"/>
</dbReference>
<reference evidence="3 4" key="1">
    <citation type="submission" date="2018-08" db="EMBL/GenBank/DDBJ databases">
        <title>Aeromicrobium sp. M2KJ-4, whole genome shotgun sequence.</title>
        <authorList>
            <person name="Tuo L."/>
        </authorList>
    </citation>
    <scope>NUCLEOTIDE SEQUENCE [LARGE SCALE GENOMIC DNA]</scope>
    <source>
        <strain evidence="3 4">M2KJ-4</strain>
    </source>
</reference>
<dbReference type="Pfam" id="PF00144">
    <property type="entry name" value="Beta-lactamase"/>
    <property type="match status" value="1"/>
</dbReference>
<dbReference type="PANTHER" id="PTHR46825">
    <property type="entry name" value="D-ALANYL-D-ALANINE-CARBOXYPEPTIDASE/ENDOPEPTIDASE AMPH"/>
    <property type="match status" value="1"/>
</dbReference>
<dbReference type="InterPro" id="IPR012338">
    <property type="entry name" value="Beta-lactam/transpept-like"/>
</dbReference>
<comment type="caution">
    <text evidence="3">The sequence shown here is derived from an EMBL/GenBank/DDBJ whole genome shotgun (WGS) entry which is preliminary data.</text>
</comment>
<organism evidence="3 4">
    <name type="scientific">Aeromicrobium endophyticum</name>
    <dbReference type="NCBI Taxonomy" id="2292704"/>
    <lineage>
        <taxon>Bacteria</taxon>
        <taxon>Bacillati</taxon>
        <taxon>Actinomycetota</taxon>
        <taxon>Actinomycetes</taxon>
        <taxon>Propionibacteriales</taxon>
        <taxon>Nocardioidaceae</taxon>
        <taxon>Aeromicrobium</taxon>
    </lineage>
</organism>
<gene>
    <name evidence="3" type="ORF">DX116_08875</name>
</gene>
<dbReference type="SUPFAM" id="SSF56601">
    <property type="entry name" value="beta-lactamase/transpeptidase-like"/>
    <property type="match status" value="1"/>
</dbReference>
<feature type="compositionally biased region" description="Basic residues" evidence="1">
    <location>
        <begin position="1"/>
        <end position="11"/>
    </location>
</feature>
<dbReference type="Gene3D" id="3.40.710.10">
    <property type="entry name" value="DD-peptidase/beta-lactamase superfamily"/>
    <property type="match status" value="1"/>
</dbReference>
<keyword evidence="3" id="KW-0378">Hydrolase</keyword>
<evidence type="ECO:0000313" key="3">
    <source>
        <dbReference type="EMBL" id="REK73629.1"/>
    </source>
</evidence>
<evidence type="ECO:0000313" key="4">
    <source>
        <dbReference type="Proteomes" id="UP000265581"/>
    </source>
</evidence>
<dbReference type="EMBL" id="QUBR01000001">
    <property type="protein sequence ID" value="REK73629.1"/>
    <property type="molecule type" value="Genomic_DNA"/>
</dbReference>
<evidence type="ECO:0000256" key="1">
    <source>
        <dbReference type="SAM" id="MobiDB-lite"/>
    </source>
</evidence>
<protein>
    <submittedName>
        <fullName evidence="3">Class A beta-lactamase-related serine hydrolase</fullName>
    </submittedName>
</protein>
<sequence>MRRSTRTRSPCRQRPGDTVTTSEQPAPTSTDATRDFLTAIDVERQRLSIPGAIVHVSSPTVGSWTHALGVADVRATTPLAVDSRMRAGSVTKVVVGTMVLQLVDSGELDLDHDVRAIMPDLSVPPGVTVRHLLAMTSGLPDYTSDAFIEALWDAPDRVWSPEELLDTTRGEPQHFAPGTSWEYCNSGYIVLGLIIEHLTGRTATEVARDLVFEPLGMLDSDIAPPDRPAVALQSAPVRGYHPRDGQLADATHINMSWAWTAGSLVSTAADLARLVEAVAAGELLSDAAQRERLDTMAVPGASIRYGLGIADFDGLWGHNGSLPGFQSFAGYAPASGTTIVAMTNVDDSAADNLAAFIRTRLAAKDSAHRP</sequence>
<evidence type="ECO:0000259" key="2">
    <source>
        <dbReference type="Pfam" id="PF00144"/>
    </source>
</evidence>
<feature type="region of interest" description="Disordered" evidence="1">
    <location>
        <begin position="1"/>
        <end position="31"/>
    </location>
</feature>